<comment type="similarity">
    <text evidence="1">Belongs to the bactofilin family.</text>
</comment>
<evidence type="ECO:0000256" key="1">
    <source>
        <dbReference type="ARBA" id="ARBA00044755"/>
    </source>
</evidence>
<gene>
    <name evidence="2" type="ORF">SAMN04490178_12542</name>
</gene>
<accession>A0A1H8XKH1</accession>
<dbReference type="EMBL" id="FODY01000025">
    <property type="protein sequence ID" value="SEP40429.1"/>
    <property type="molecule type" value="Genomic_DNA"/>
</dbReference>
<name>A0A1H8XKH1_9FIRM</name>
<reference evidence="2 3" key="1">
    <citation type="submission" date="2016-10" db="EMBL/GenBank/DDBJ databases">
        <authorList>
            <person name="de Groot N.N."/>
        </authorList>
    </citation>
    <scope>NUCLEOTIDE SEQUENCE [LARGE SCALE GENOMIC DNA]</scope>
    <source>
        <strain evidence="2 3">DSM 13305</strain>
    </source>
</reference>
<dbReference type="InterPro" id="IPR007607">
    <property type="entry name" value="BacA/B"/>
</dbReference>
<evidence type="ECO:0000313" key="2">
    <source>
        <dbReference type="EMBL" id="SEP40429.1"/>
    </source>
</evidence>
<dbReference type="STRING" id="112903.SAMN04490178_12542"/>
<organism evidence="2 3">
    <name type="scientific">Propionispora vibrioides</name>
    <dbReference type="NCBI Taxonomy" id="112903"/>
    <lineage>
        <taxon>Bacteria</taxon>
        <taxon>Bacillati</taxon>
        <taxon>Bacillota</taxon>
        <taxon>Negativicutes</taxon>
        <taxon>Selenomonadales</taxon>
        <taxon>Sporomusaceae</taxon>
        <taxon>Propionispora</taxon>
    </lineage>
</organism>
<dbReference type="PANTHER" id="PTHR35024">
    <property type="entry name" value="HYPOTHETICAL CYTOSOLIC PROTEIN"/>
    <property type="match status" value="1"/>
</dbReference>
<evidence type="ECO:0000313" key="3">
    <source>
        <dbReference type="Proteomes" id="UP000198847"/>
    </source>
</evidence>
<dbReference type="Pfam" id="PF04519">
    <property type="entry name" value="Bactofilin"/>
    <property type="match status" value="1"/>
</dbReference>
<dbReference type="AlphaFoldDB" id="A0A1H8XKH1"/>
<dbReference type="PANTHER" id="PTHR35024:SF4">
    <property type="entry name" value="POLYMER-FORMING CYTOSKELETAL PROTEIN"/>
    <property type="match status" value="1"/>
</dbReference>
<protein>
    <submittedName>
        <fullName evidence="2">Polymer-forming protein</fullName>
    </submittedName>
</protein>
<proteinExistence type="inferred from homology"/>
<dbReference type="Proteomes" id="UP000198847">
    <property type="component" value="Unassembled WGS sequence"/>
</dbReference>
<dbReference type="RefSeq" id="WP_091750272.1">
    <property type="nucleotide sequence ID" value="NZ_FODY01000025.1"/>
</dbReference>
<sequence>MFGSKKSLGIEQQVETIIGRETSIKGTVTANAGIRIDGRLEGDVVSFGDVVIGENGCITGQIKARNAVVAGAVQGNIEIQEKLELLPTAKLNGDIKVSVLMIAEGATFKGACEMRYESLQAQGEAAATSTKNGKK</sequence>
<dbReference type="OrthoDB" id="9802488at2"/>
<keyword evidence="3" id="KW-1185">Reference proteome</keyword>